<feature type="compositionally biased region" description="Low complexity" evidence="1">
    <location>
        <begin position="185"/>
        <end position="195"/>
    </location>
</feature>
<dbReference type="InterPro" id="IPR025241">
    <property type="entry name" value="DUF4190"/>
</dbReference>
<dbReference type="Proteomes" id="UP000075260">
    <property type="component" value="Unassembled WGS sequence"/>
</dbReference>
<gene>
    <name evidence="4" type="ORF">BE15_47760</name>
</gene>
<dbReference type="AlphaFoldDB" id="A0A150QFQ9"/>
<feature type="transmembrane region" description="Helical" evidence="2">
    <location>
        <begin position="138"/>
        <end position="167"/>
    </location>
</feature>
<dbReference type="EMBL" id="JEMA01000708">
    <property type="protein sequence ID" value="KYF66814.1"/>
    <property type="molecule type" value="Genomic_DNA"/>
</dbReference>
<dbReference type="SUPFAM" id="SSF52833">
    <property type="entry name" value="Thioredoxin-like"/>
    <property type="match status" value="1"/>
</dbReference>
<evidence type="ECO:0000313" key="4">
    <source>
        <dbReference type="EMBL" id="KYF66814.1"/>
    </source>
</evidence>
<evidence type="ECO:0000259" key="3">
    <source>
        <dbReference type="Pfam" id="PF13828"/>
    </source>
</evidence>
<feature type="transmembrane region" description="Helical" evidence="2">
    <location>
        <begin position="100"/>
        <end position="126"/>
    </location>
</feature>
<keyword evidence="2" id="KW-1133">Transmembrane helix</keyword>
<evidence type="ECO:0000313" key="5">
    <source>
        <dbReference type="Proteomes" id="UP000075260"/>
    </source>
</evidence>
<keyword evidence="2" id="KW-0472">Membrane</keyword>
<dbReference type="Gene3D" id="3.40.30.10">
    <property type="entry name" value="Glutaredoxin"/>
    <property type="match status" value="1"/>
</dbReference>
<feature type="compositionally biased region" description="Basic and acidic residues" evidence="1">
    <location>
        <begin position="18"/>
        <end position="30"/>
    </location>
</feature>
<dbReference type="OrthoDB" id="5520713at2"/>
<keyword evidence="2" id="KW-0812">Transmembrane</keyword>
<dbReference type="Pfam" id="PF13899">
    <property type="entry name" value="Thioredoxin_7"/>
    <property type="match status" value="1"/>
</dbReference>
<evidence type="ECO:0000256" key="1">
    <source>
        <dbReference type="SAM" id="MobiDB-lite"/>
    </source>
</evidence>
<dbReference type="InterPro" id="IPR036249">
    <property type="entry name" value="Thioredoxin-like_sf"/>
</dbReference>
<name>A0A150QFQ9_SORCE</name>
<comment type="caution">
    <text evidence="4">The sequence shown here is derived from an EMBL/GenBank/DDBJ whole genome shotgun (WGS) entry which is preliminary data.</text>
</comment>
<proteinExistence type="predicted"/>
<feature type="domain" description="DUF4190" evidence="3">
    <location>
        <begin position="100"/>
        <end position="157"/>
    </location>
</feature>
<feature type="region of interest" description="Disordered" evidence="1">
    <location>
        <begin position="1"/>
        <end position="30"/>
    </location>
</feature>
<feature type="compositionally biased region" description="Pro residues" evidence="1">
    <location>
        <begin position="196"/>
        <end position="206"/>
    </location>
</feature>
<reference evidence="4 5" key="1">
    <citation type="submission" date="2014-02" db="EMBL/GenBank/DDBJ databases">
        <title>The small core and large imbalanced accessory genome model reveals a collaborative survival strategy of Sorangium cellulosum strains in nature.</title>
        <authorList>
            <person name="Han K."/>
            <person name="Peng R."/>
            <person name="Blom J."/>
            <person name="Li Y.-Z."/>
        </authorList>
    </citation>
    <scope>NUCLEOTIDE SEQUENCE [LARGE SCALE GENOMIC DNA]</scope>
    <source>
        <strain evidence="4 5">So0008-312</strain>
    </source>
</reference>
<accession>A0A150QFQ9</accession>
<organism evidence="4 5">
    <name type="scientific">Sorangium cellulosum</name>
    <name type="common">Polyangium cellulosum</name>
    <dbReference type="NCBI Taxonomy" id="56"/>
    <lineage>
        <taxon>Bacteria</taxon>
        <taxon>Pseudomonadati</taxon>
        <taxon>Myxococcota</taxon>
        <taxon>Polyangia</taxon>
        <taxon>Polyangiales</taxon>
        <taxon>Polyangiaceae</taxon>
        <taxon>Sorangium</taxon>
    </lineage>
</organism>
<sequence>MRDVSHAFGPSQSPPNRDANEPAEALRDARADFLPCEGELPVGAPSCDQAAPAAVAPAAAPWGGAPAQPSSGGAPAQLPFIQDPYLAPPLPPERRQLSTLAVSSVVAALFGPLGAVAAIVFGWAARREIERAPDARRGYALASVGLSLGVLLTLCWSSAIGFGVWMWTTYSGGEIASAVGEGETSPEPASAASPAAPLPDVPPPAAAQPGGSVPQHTIQRRVGGLSIVDIGVDVSTLSEELAKQRAEAHARGEKVLVMTTSDPCEPCRGVDRSLSDPLMQTALRSVRLVRVDIDVFKEDLDQIKMPRRLYPGFFLLSPDLTPQDGINGGEWDDDIARNIAPVLGAFVRGQYTTRRQPWHPLPGSGMRL</sequence>
<dbReference type="Pfam" id="PF13828">
    <property type="entry name" value="DUF4190"/>
    <property type="match status" value="1"/>
</dbReference>
<feature type="region of interest" description="Disordered" evidence="1">
    <location>
        <begin position="178"/>
        <end position="216"/>
    </location>
</feature>
<protein>
    <recommendedName>
        <fullName evidence="3">DUF4190 domain-containing protein</fullName>
    </recommendedName>
</protein>
<evidence type="ECO:0000256" key="2">
    <source>
        <dbReference type="SAM" id="Phobius"/>
    </source>
</evidence>